<dbReference type="EMBL" id="SPDS01000001">
    <property type="protein sequence ID" value="TFH57045.1"/>
    <property type="molecule type" value="Genomic_DNA"/>
</dbReference>
<proteinExistence type="predicted"/>
<dbReference type="InterPro" id="IPR053136">
    <property type="entry name" value="UTP_pyrophosphatase-like"/>
</dbReference>
<protein>
    <submittedName>
        <fullName evidence="2">M48 family peptidase</fullName>
    </submittedName>
</protein>
<organism evidence="2 3">
    <name type="scientific">Glutamicibacter arilaitensis</name>
    <dbReference type="NCBI Taxonomy" id="256701"/>
    <lineage>
        <taxon>Bacteria</taxon>
        <taxon>Bacillati</taxon>
        <taxon>Actinomycetota</taxon>
        <taxon>Actinomycetes</taxon>
        <taxon>Micrococcales</taxon>
        <taxon>Micrococcaceae</taxon>
        <taxon>Glutamicibacter</taxon>
    </lineage>
</organism>
<evidence type="ECO:0000313" key="2">
    <source>
        <dbReference type="EMBL" id="TFH57045.1"/>
    </source>
</evidence>
<dbReference type="PANTHER" id="PTHR30399:SF1">
    <property type="entry name" value="UTP PYROPHOSPHATASE"/>
    <property type="match status" value="1"/>
</dbReference>
<sequence>MSTANPYMTVSGIDIDVVYKQIKNLHIAVYPPMGRVRVAAPERYDDDAIRMAIIQRLSWIKKQRESFRNTERQSQREMVTGESHYVWGQRYRLKVVTAPGRIRIDQTGNKLVMTAPDDCTAEQRRQALSEWYREALKKDIPSLINKWEPIVGRRVAKWTVRRMKTKWGSCNRETANIWFNIELAKKHPNCLEYIVVHEMTHLLERNHSERFAELMDGFIPDWKARREELNNSPLVEEDWGIS</sequence>
<evidence type="ECO:0000259" key="1">
    <source>
        <dbReference type="Pfam" id="PF01863"/>
    </source>
</evidence>
<dbReference type="Pfam" id="PF01863">
    <property type="entry name" value="YgjP-like"/>
    <property type="match status" value="1"/>
</dbReference>
<dbReference type="Proteomes" id="UP000297638">
    <property type="component" value="Unassembled WGS sequence"/>
</dbReference>
<reference evidence="2 3" key="1">
    <citation type="submission" date="2019-03" db="EMBL/GenBank/DDBJ databases">
        <title>Glutamicibacter sp. LJH19 genome.</title>
        <authorList>
            <person name="Sinai Borker S."/>
            <person name="Kumar R."/>
        </authorList>
    </citation>
    <scope>NUCLEOTIDE SEQUENCE [LARGE SCALE GENOMIC DNA]</scope>
    <source>
        <strain evidence="2 3">LJH19</strain>
    </source>
</reference>
<dbReference type="PANTHER" id="PTHR30399">
    <property type="entry name" value="UNCHARACTERIZED PROTEIN YGJP"/>
    <property type="match status" value="1"/>
</dbReference>
<gene>
    <name evidence="2" type="ORF">EXY26_08625</name>
</gene>
<comment type="caution">
    <text evidence="2">The sequence shown here is derived from an EMBL/GenBank/DDBJ whole genome shotgun (WGS) entry which is preliminary data.</text>
</comment>
<dbReference type="CDD" id="cd07344">
    <property type="entry name" value="M48_yhfN_like"/>
    <property type="match status" value="1"/>
</dbReference>
<dbReference type="AlphaFoldDB" id="A0A4Y8TXZ8"/>
<accession>A0A4Y8TXZ8</accession>
<dbReference type="Gene3D" id="3.30.2010.10">
    <property type="entry name" value="Metalloproteases ('zincins'), catalytic domain"/>
    <property type="match status" value="1"/>
</dbReference>
<evidence type="ECO:0000313" key="3">
    <source>
        <dbReference type="Proteomes" id="UP000297638"/>
    </source>
</evidence>
<feature type="domain" description="YgjP-like metallopeptidase" evidence="1">
    <location>
        <begin position="27"/>
        <end position="231"/>
    </location>
</feature>
<dbReference type="InterPro" id="IPR002725">
    <property type="entry name" value="YgjP-like_metallopeptidase"/>
</dbReference>
<name>A0A4Y8TXZ8_9MICC</name>
<dbReference type="RefSeq" id="WP_134780050.1">
    <property type="nucleotide sequence ID" value="NZ_SPDS01000001.1"/>
</dbReference>